<dbReference type="EMBL" id="JAIZAY010000008">
    <property type="protein sequence ID" value="KAJ8037955.1"/>
    <property type="molecule type" value="Genomic_DNA"/>
</dbReference>
<protein>
    <submittedName>
        <fullName evidence="3">Uncharacterized protein</fullName>
    </submittedName>
</protein>
<dbReference type="PANTHER" id="PTHR23095">
    <property type="entry name" value="PARANEOPLASTIC ANTIGEN"/>
    <property type="match status" value="1"/>
</dbReference>
<evidence type="ECO:0000313" key="4">
    <source>
        <dbReference type="Proteomes" id="UP001152320"/>
    </source>
</evidence>
<gene>
    <name evidence="3" type="ORF">HOLleu_18907</name>
</gene>
<dbReference type="AlphaFoldDB" id="A0A9Q1C4E7"/>
<dbReference type="PANTHER" id="PTHR23095:SF17">
    <property type="entry name" value="PARANEOPLASTIC ANTIGEN MA1"/>
    <property type="match status" value="1"/>
</dbReference>
<feature type="region of interest" description="Disordered" evidence="2">
    <location>
        <begin position="230"/>
        <end position="250"/>
    </location>
</feature>
<dbReference type="Proteomes" id="UP001152320">
    <property type="component" value="Chromosome 8"/>
</dbReference>
<feature type="coiled-coil region" evidence="1">
    <location>
        <begin position="257"/>
        <end position="284"/>
    </location>
</feature>
<sequence length="334" mass="37381">MATLEQLQEEFAALKTRFEAQVQENADLRSRIPDQSDQSVTPTPNVVQPIYVTSTMRLETFKGATSDGKGPDVLEWVGDVRSQLTSRRLKGEQAVAFIVEHTGGKARQEIKGRGKLQDPEEVLRILLKVFGDNQSLSQLLQRFYTYRQADDEDLIGCSLKLLGLSNRICPLDAAFKASKDKTLKARFADAVRDEALQRELRRLNVESPGLTFFELRDRVVDWVGPSGVKGHRDGRKQATVQEARGGDSSDGEVLRLLKQHEVEMKEQQTKLDHLMASLSKKEKTGNSAPRKQRQPLLCYICRSPDHLRAKCPFLPMIESGPAGEGQNASKPQSN</sequence>
<evidence type="ECO:0000256" key="2">
    <source>
        <dbReference type="SAM" id="MobiDB-lite"/>
    </source>
</evidence>
<evidence type="ECO:0000256" key="1">
    <source>
        <dbReference type="SAM" id="Coils"/>
    </source>
</evidence>
<reference evidence="3" key="1">
    <citation type="submission" date="2021-10" db="EMBL/GenBank/DDBJ databases">
        <title>Tropical sea cucumber genome reveals ecological adaptation and Cuvierian tubules defense mechanism.</title>
        <authorList>
            <person name="Chen T."/>
        </authorList>
    </citation>
    <scope>NUCLEOTIDE SEQUENCE</scope>
    <source>
        <strain evidence="3">Nanhai2018</strain>
        <tissue evidence="3">Muscle</tissue>
    </source>
</reference>
<keyword evidence="4" id="KW-1185">Reference proteome</keyword>
<proteinExistence type="predicted"/>
<organism evidence="3 4">
    <name type="scientific">Holothuria leucospilota</name>
    <name type="common">Black long sea cucumber</name>
    <name type="synonym">Mertensiothuria leucospilota</name>
    <dbReference type="NCBI Taxonomy" id="206669"/>
    <lineage>
        <taxon>Eukaryota</taxon>
        <taxon>Metazoa</taxon>
        <taxon>Echinodermata</taxon>
        <taxon>Eleutherozoa</taxon>
        <taxon>Echinozoa</taxon>
        <taxon>Holothuroidea</taxon>
        <taxon>Aspidochirotacea</taxon>
        <taxon>Aspidochirotida</taxon>
        <taxon>Holothuriidae</taxon>
        <taxon>Holothuria</taxon>
    </lineage>
</organism>
<evidence type="ECO:0000313" key="3">
    <source>
        <dbReference type="EMBL" id="KAJ8037955.1"/>
    </source>
</evidence>
<keyword evidence="1" id="KW-0175">Coiled coil</keyword>
<dbReference type="OrthoDB" id="10065209at2759"/>
<comment type="caution">
    <text evidence="3">The sequence shown here is derived from an EMBL/GenBank/DDBJ whole genome shotgun (WGS) entry which is preliminary data.</text>
</comment>
<dbReference type="InterPro" id="IPR026523">
    <property type="entry name" value="PNMA"/>
</dbReference>
<accession>A0A9Q1C4E7</accession>
<name>A0A9Q1C4E7_HOLLE</name>